<dbReference type="GO" id="GO:0061630">
    <property type="term" value="F:ubiquitin protein ligase activity"/>
    <property type="evidence" value="ECO:0007669"/>
    <property type="project" value="UniProtKB-EC"/>
</dbReference>
<dbReference type="PROSITE" id="PS00518">
    <property type="entry name" value="ZF_RING_1"/>
    <property type="match status" value="1"/>
</dbReference>
<evidence type="ECO:0000256" key="20">
    <source>
        <dbReference type="ARBA" id="ARBA00023268"/>
    </source>
</evidence>
<name>A0AAN9DHW2_9TELE</name>
<evidence type="ECO:0000259" key="25">
    <source>
        <dbReference type="PROSITE" id="PS51981"/>
    </source>
</evidence>
<dbReference type="GO" id="GO:0016020">
    <property type="term" value="C:membrane"/>
    <property type="evidence" value="ECO:0007669"/>
    <property type="project" value="TreeGrafter"/>
</dbReference>
<reference evidence="26 27" key="1">
    <citation type="submission" date="2024-02" db="EMBL/GenBank/DDBJ databases">
        <title>Chromosome-level genome assembly of the Eurasian Minnow (Phoxinus phoxinus).</title>
        <authorList>
            <person name="Oriowo T.O."/>
            <person name="Martin S."/>
            <person name="Stange M."/>
            <person name="Chrysostomakis Y."/>
            <person name="Brown T."/>
            <person name="Winkler S."/>
            <person name="Kukowka S."/>
            <person name="Myers E.W."/>
            <person name="Bohne A."/>
        </authorList>
    </citation>
    <scope>NUCLEOTIDE SEQUENCE [LARGE SCALE GENOMIC DNA]</scope>
    <source>
        <strain evidence="26">ZFMK-TIS-60720</strain>
        <tissue evidence="26">Whole Organism</tissue>
    </source>
</reference>
<dbReference type="SUPFAM" id="SSF52540">
    <property type="entry name" value="P-loop containing nucleoside triphosphate hydrolases"/>
    <property type="match status" value="2"/>
</dbReference>
<accession>A0AAN9DHW2</accession>
<dbReference type="FunFam" id="3.30.40.10:FF:000488">
    <property type="entry name" value="E3 ubiquitin-protein ligase RNF213"/>
    <property type="match status" value="1"/>
</dbReference>
<keyword evidence="7" id="KW-0963">Cytoplasm</keyword>
<dbReference type="Gene3D" id="3.40.50.300">
    <property type="entry name" value="P-loop containing nucleotide triphosphate hydrolases"/>
    <property type="match status" value="2"/>
</dbReference>
<dbReference type="GO" id="GO:0016887">
    <property type="term" value="F:ATP hydrolysis activity"/>
    <property type="evidence" value="ECO:0007669"/>
    <property type="project" value="InterPro"/>
</dbReference>
<dbReference type="GO" id="GO:0002376">
    <property type="term" value="P:immune system process"/>
    <property type="evidence" value="ECO:0007669"/>
    <property type="project" value="UniProtKB-KW"/>
</dbReference>
<dbReference type="InterPro" id="IPR017907">
    <property type="entry name" value="Znf_RING_CS"/>
</dbReference>
<comment type="caution">
    <text evidence="26">The sequence shown here is derived from an EMBL/GenBank/DDBJ whole genome shotgun (WGS) entry which is preliminary data.</text>
</comment>
<evidence type="ECO:0000259" key="24">
    <source>
        <dbReference type="PROSITE" id="PS50089"/>
    </source>
</evidence>
<evidence type="ECO:0000256" key="16">
    <source>
        <dbReference type="ARBA" id="ARBA00022833"/>
    </source>
</evidence>
<evidence type="ECO:0000256" key="11">
    <source>
        <dbReference type="ARBA" id="ARBA00022723"/>
    </source>
</evidence>
<protein>
    <recommendedName>
        <fullName evidence="6">RING-type E3 ubiquitin transferase</fullName>
        <ecNumber evidence="6">2.3.2.27</ecNumber>
    </recommendedName>
</protein>
<evidence type="ECO:0000256" key="17">
    <source>
        <dbReference type="ARBA" id="ARBA00022840"/>
    </source>
</evidence>
<evidence type="ECO:0000313" key="26">
    <source>
        <dbReference type="EMBL" id="KAK7174093.1"/>
    </source>
</evidence>
<evidence type="ECO:0000256" key="3">
    <source>
        <dbReference type="ARBA" id="ARBA00004514"/>
    </source>
</evidence>
<feature type="domain" description="RING-type" evidence="24">
    <location>
        <begin position="2974"/>
        <end position="3012"/>
    </location>
</feature>
<dbReference type="PROSITE" id="PS50089">
    <property type="entry name" value="ZF_RING_2"/>
    <property type="match status" value="1"/>
</dbReference>
<evidence type="ECO:0000256" key="5">
    <source>
        <dbReference type="ARBA" id="ARBA00006914"/>
    </source>
</evidence>
<keyword evidence="9" id="KW-0551">Lipid droplet</keyword>
<dbReference type="FunFam" id="3.40.50.300:FF:000804">
    <property type="entry name" value="E3 ubiquitin-protein ligase RNF213"/>
    <property type="match status" value="1"/>
</dbReference>
<dbReference type="FunFam" id="3.40.50.300:FF:000491">
    <property type="entry name" value="E3 ubiquitin-protein ligase RNF213"/>
    <property type="match status" value="1"/>
</dbReference>
<evidence type="ECO:0000256" key="7">
    <source>
        <dbReference type="ARBA" id="ARBA00022490"/>
    </source>
</evidence>
<dbReference type="Gene3D" id="3.30.40.10">
    <property type="entry name" value="Zinc/RING finger domain, C3HC4 (zinc finger)"/>
    <property type="match status" value="1"/>
</dbReference>
<comment type="subcellular location">
    <subcellularLocation>
        <location evidence="3">Cytoplasm</location>
        <location evidence="3">Cytosol</location>
    </subcellularLocation>
    <subcellularLocation>
        <location evidence="2">Lipid droplet</location>
    </subcellularLocation>
</comment>
<dbReference type="InterPro" id="IPR018957">
    <property type="entry name" value="Znf_C3HC4_RING-type"/>
</dbReference>
<proteinExistence type="inferred from homology"/>
<dbReference type="GO" id="GO:0005829">
    <property type="term" value="C:cytosol"/>
    <property type="evidence" value="ECO:0007669"/>
    <property type="project" value="UniProtKB-SubCell"/>
</dbReference>
<dbReference type="GO" id="GO:0005811">
    <property type="term" value="C:lipid droplet"/>
    <property type="evidence" value="ECO:0007669"/>
    <property type="project" value="UniProtKB-SubCell"/>
</dbReference>
<feature type="region of interest" description="Disordered" evidence="23">
    <location>
        <begin position="823"/>
        <end position="844"/>
    </location>
</feature>
<dbReference type="EC" id="2.3.2.27" evidence="6"/>
<dbReference type="GO" id="GO:0002040">
    <property type="term" value="P:sprouting angiogenesis"/>
    <property type="evidence" value="ECO:0007669"/>
    <property type="project" value="TreeGrafter"/>
</dbReference>
<dbReference type="GO" id="GO:0005730">
    <property type="term" value="C:nucleolus"/>
    <property type="evidence" value="ECO:0007669"/>
    <property type="project" value="TreeGrafter"/>
</dbReference>
<evidence type="ECO:0000256" key="22">
    <source>
        <dbReference type="PROSITE-ProRule" id="PRU00175"/>
    </source>
</evidence>
<dbReference type="PANTHER" id="PTHR22605:SF18">
    <property type="entry name" value="E3 UBIQUITIN-PROTEIN LIGASE RNF213-ALPHA"/>
    <property type="match status" value="1"/>
</dbReference>
<comment type="similarity">
    <text evidence="5">Belongs to the AAA ATPase family.</text>
</comment>
<dbReference type="EMBL" id="JAYKXH010000002">
    <property type="protein sequence ID" value="KAK7174093.1"/>
    <property type="molecule type" value="Genomic_DNA"/>
</dbReference>
<keyword evidence="10" id="KW-0808">Transferase</keyword>
<dbReference type="GO" id="GO:0006511">
    <property type="term" value="P:ubiquitin-dependent protein catabolic process"/>
    <property type="evidence" value="ECO:0007669"/>
    <property type="project" value="TreeGrafter"/>
</dbReference>
<evidence type="ECO:0000256" key="13">
    <source>
        <dbReference type="ARBA" id="ARBA00022771"/>
    </source>
</evidence>
<keyword evidence="14" id="KW-0833">Ubl conjugation pathway</keyword>
<dbReference type="PANTHER" id="PTHR22605">
    <property type="entry name" value="RZ-TYPE DOMAIN-CONTAINING PROTEIN"/>
    <property type="match status" value="1"/>
</dbReference>
<keyword evidence="11" id="KW-0479">Metal-binding</keyword>
<keyword evidence="18" id="KW-0391">Immunity</keyword>
<dbReference type="GO" id="GO:0006629">
    <property type="term" value="P:lipid metabolic process"/>
    <property type="evidence" value="ECO:0007669"/>
    <property type="project" value="UniProtKB-KW"/>
</dbReference>
<gene>
    <name evidence="26" type="ORF">R3I93_001310</name>
</gene>
<dbReference type="Pfam" id="PF20173">
    <property type="entry name" value="ZnF_RZ-type"/>
    <property type="match status" value="1"/>
</dbReference>
<comment type="catalytic activity">
    <reaction evidence="21">
        <text>ATP + H2O = ADP + phosphate + H(+)</text>
        <dbReference type="Rhea" id="RHEA:13065"/>
        <dbReference type="ChEBI" id="CHEBI:15377"/>
        <dbReference type="ChEBI" id="CHEBI:15378"/>
        <dbReference type="ChEBI" id="CHEBI:30616"/>
        <dbReference type="ChEBI" id="CHEBI:43474"/>
        <dbReference type="ChEBI" id="CHEBI:456216"/>
    </reaction>
    <physiologicalReaction direction="left-to-right" evidence="21">
        <dbReference type="Rhea" id="RHEA:13066"/>
    </physiologicalReaction>
</comment>
<evidence type="ECO:0000256" key="1">
    <source>
        <dbReference type="ARBA" id="ARBA00000900"/>
    </source>
</evidence>
<evidence type="ECO:0000256" key="14">
    <source>
        <dbReference type="ARBA" id="ARBA00022786"/>
    </source>
</evidence>
<keyword evidence="20" id="KW-0511">Multifunctional enzyme</keyword>
<dbReference type="SUPFAM" id="SSF57850">
    <property type="entry name" value="RING/U-box"/>
    <property type="match status" value="1"/>
</dbReference>
<dbReference type="GO" id="GO:0008270">
    <property type="term" value="F:zinc ion binding"/>
    <property type="evidence" value="ECO:0007669"/>
    <property type="project" value="UniProtKB-KW"/>
</dbReference>
<evidence type="ECO:0000256" key="10">
    <source>
        <dbReference type="ARBA" id="ARBA00022679"/>
    </source>
</evidence>
<evidence type="ECO:0000256" key="9">
    <source>
        <dbReference type="ARBA" id="ARBA00022677"/>
    </source>
</evidence>
<dbReference type="SMART" id="SM00382">
    <property type="entry name" value="AAA"/>
    <property type="match status" value="2"/>
</dbReference>
<keyword evidence="16" id="KW-0862">Zinc</keyword>
<comment type="catalytic activity">
    <reaction evidence="1">
        <text>S-ubiquitinyl-[E2 ubiquitin-conjugating enzyme]-L-cysteine + [acceptor protein]-L-lysine = [E2 ubiquitin-conjugating enzyme]-L-cysteine + N(6)-ubiquitinyl-[acceptor protein]-L-lysine.</text>
        <dbReference type="EC" id="2.3.2.27"/>
    </reaction>
</comment>
<evidence type="ECO:0000256" key="23">
    <source>
        <dbReference type="SAM" id="MobiDB-lite"/>
    </source>
</evidence>
<evidence type="ECO:0000256" key="4">
    <source>
        <dbReference type="ARBA" id="ARBA00004906"/>
    </source>
</evidence>
<keyword evidence="8" id="KW-0037">Angiogenesis</keyword>
<evidence type="ECO:0000256" key="2">
    <source>
        <dbReference type="ARBA" id="ARBA00004502"/>
    </source>
</evidence>
<evidence type="ECO:0000256" key="6">
    <source>
        <dbReference type="ARBA" id="ARBA00012483"/>
    </source>
</evidence>
<evidence type="ECO:0000256" key="21">
    <source>
        <dbReference type="ARBA" id="ARBA00048778"/>
    </source>
</evidence>
<evidence type="ECO:0000256" key="12">
    <source>
        <dbReference type="ARBA" id="ARBA00022741"/>
    </source>
</evidence>
<dbReference type="Pfam" id="PF00097">
    <property type="entry name" value="zf-C3HC4"/>
    <property type="match status" value="1"/>
</dbReference>
<keyword evidence="12" id="KW-0547">Nucleotide-binding</keyword>
<dbReference type="GO" id="GO:2000051">
    <property type="term" value="P:negative regulation of non-canonical Wnt signaling pathway"/>
    <property type="evidence" value="ECO:0007669"/>
    <property type="project" value="TreeGrafter"/>
</dbReference>
<feature type="domain" description="RZ-type" evidence="25">
    <location>
        <begin position="3459"/>
        <end position="3529"/>
    </location>
</feature>
<evidence type="ECO:0000313" key="27">
    <source>
        <dbReference type="Proteomes" id="UP001364617"/>
    </source>
</evidence>
<dbReference type="InterPro" id="IPR031248">
    <property type="entry name" value="RNF213"/>
</dbReference>
<keyword evidence="15" id="KW-0378">Hydrolase</keyword>
<keyword evidence="27" id="KW-1185">Reference proteome</keyword>
<evidence type="ECO:0000256" key="18">
    <source>
        <dbReference type="ARBA" id="ARBA00022859"/>
    </source>
</evidence>
<evidence type="ECO:0000256" key="15">
    <source>
        <dbReference type="ARBA" id="ARBA00022801"/>
    </source>
</evidence>
<evidence type="ECO:0000256" key="19">
    <source>
        <dbReference type="ARBA" id="ARBA00023098"/>
    </source>
</evidence>
<feature type="compositionally biased region" description="Basic and acidic residues" evidence="23">
    <location>
        <begin position="823"/>
        <end position="832"/>
    </location>
</feature>
<dbReference type="InterPro" id="IPR001841">
    <property type="entry name" value="Znf_RING"/>
</dbReference>
<comment type="pathway">
    <text evidence="4">Protein modification; protein ubiquitination.</text>
</comment>
<sequence length="4181" mass="479334">MNHFRINWKTETLVSTIILKCWPRDDKGTYLEDEENVLKHLLGWTAAKNIFQLHGADEKLIRQLSEEAKEKFDMAISLFTNILNQLVTGKIKIKLLSHILQNKSAFVELHKLDCFCEDEQYKDTNAMTRLLQTRQEDVEAISHERSLVDALITMCHSLQEHARVDLEGLEEKHHIDIDEMDLDKFLNVHSLNQNPSAMSRVVNYLELEDDVRSMAVGLNTFKDSFIFKKCWVHEAKMFAKKCRAIPSEGELVITPKMLLSDIFKPCYNAYNNIYTGLKDGSITFKTIDGRFKTYKGKYKELAAEVAIMCKLDSLDDQQWVQTRIQQIEQYHELHLAVESAQVVKMVKETLCLEGDFQVLEKFLATRHMDKEHLDSIDIELMQAKKVLVGITDSRRLCLKELGLRNNFVIWVKDALRDINGLKVFVDLASISAGENDLDVDRVACFHDAVLGYSSMLYDLKPDDGFNHFKEMLRKLWKALDNDPNLPKKLCDSARHIEWLKTVKDSHGSVEMSSLTLASAINTNGIYILSAQNQKKICLEDILKLHITEEHDEGCETRIYSFEDLRDLQNKLMLMSGKGDQGQRQVNTFAEVFTNVQRLASAFIDLFVAGNPLFRHWKAKVNCNSKDACIIMDFNLGSVVSAIVVEGDVTEQLPEVCKKMESCLCFWKAFMGKQRSQYYYLNYFTAEQVVYLCRQLSQNNVTDIQDQVLMMLSFIKPNCTFSDVAQALHMLQYEINKMDLEQNDDLEFQTFVKVPSMIENNLNTEEPCPLFDNLENLLGNANGSEKLAVIWNAYMRDMNNFLPHFLVVRSLGYLLEILANKPSEYEGDSKQDGKPSNIQRELPNGMATGKPNLIICPSEEILMTCISIYMGSKNEPLPTYDEVLLCSSSTPYEEVELFLRRCLSAGYSGKKIYTMLYVDQLTYEVSYKVEQFFLHQNALSRNDYRLVLVCSSNREHAYLPSAFSQFRLHLIPQEPIISIQRYLARHFTVPADISSAADVFKNRQFVGVVFSERSGVGKSLHIKRMHETLKRTTEKPSQLKCIRLTEQKVDENIILESLLNSLKKKELSVYHFDITTMVKTGLHEFLFKLLILGYLMDSDRNMWKSSNEHLYVIEILRPGGSTSQNDRKAGAKVPCAFLDVFPSVYCCPPKEVLELEMRIQEDPSIVDGGNPLMDDQEFKSEAYQRPYQYLQRFYNGDNLDAFRYQGVEGTHVECLQMLFVYCGIIDPSWAELRNFAWFLNLQLRDCENSVFCNVSFIGDTLLGFKKFVVDFMILMAKDFATPSLSISDQSPGRLHNDLSSANEEDLAPFRIRKRWESEPHPYIFFNNDHVSMTFIGFHLQPNAQNGIDAIDPSTKRVIKQNIMTPNLYEGLKLQRVPFNIDFNQLPRCEKIERLSRMLGKQCLDPDKTYELTTDNMLKMLAIHMRFRCGIPVIIMGETGCGKTRLIKFLCEMHRGGVATDNMKLVKVHGGTRSDMIYTKVREAEAMALRNKQNYGLDSVLFVDEANTTEAISSIKEILCDNTVDGQHLAGDTGLQIIAACNPYRKHTDVMIKRLESAGLGYRVRAEETDEKLGSIPLRQLVYRVQALPPSMIPLVWDFGQLNGHTEKMYTKQIVERVVESHSIGSDYIATITDVLSASQMYMRTREDECSFVSLRDVERCMQVFDWFYKNYPMILLELDQFESIRQRERNDQHQGNEKNPILWSLLMAVGVCYHACLEDKEKYRKEICKYLPETYNPVKVMQEISVIQDLFLSGVPLGETIARNNALKENVFMMVICIELRIPLFLVGKPGSSKSLSKTLVADAMQGQSAHSDLFRKLKQIHLVSFQCSPHSTPEGIINTFKQSARFQESKNLKEYVSVVVLDEIGLAEDSQKMPLKTLHPLLEEGCIDDQPVPHKKVGFIGISNWALDPAKMNRGIFVSRGDPDEKELIETAEGICSSDAMILERVRYYFQPFATAYLIICKEQDRGFFGLRDYYSLIKMMFAVVKASNQNPSAEQIVKAVLRNFSGKENVNAVTVFTSRLNIKPKLETISTIELVRENITSIGQDEECRYLLVLTKNYAALRILQQTFFSDQCQPEIIFGSSFPKDQEYTQICRNINRVKICMETGHTIVLLNLQNLYESLYDALNQYYVWLGGQKYVDLGLGTHRVKCRVHRDFRLIVIEEKDVVYKQFPIPLINRLEKHYLDIHTVLKSEQKDLVGKLELWVASFIAIKSNHSIAPQECCYLPADVFIGYHSDTCASVVLQATDQLKGQNSDPLKWISDEAKLILLNCATPDAVVRLDCTSLSSVESEHLSKMYFEEQKHSSLADFILTQTQQAGPSHAFFTEVTTFSRLLTAAETVQLQKIVQNIELLSLQQFDMESSFLKKIKNYLETTTGDKILIIQSDFDEGSQSLNVIASAKYSSLNEINKFKKEYNGKIFLYFITKLPRMNGGTSFVGFHGGPWKSVHIDDLRISKDIVSDIKVLQCLTISQLFEEKREKADEPEAMEVEDMHTEEEKMELEDNIGWENVLNTIVLVRSCVQSAVGMLRDQTEAGTRSTNRVEILLMLLADNENLQAEFMKTLKKRLHSLLMAHDENIISAKSWVSKEALNIDALQEGGTFRRALWRRVQAVITPFLAQLVSIIDCDRNLDLLLDTNSEESLRKLWLDIFGDVKLLNVPYTRFDKNSEKKTILVQNYIAVESNVGCTMPFSWKIKDYLEELWEHALQREGHTIEQFEEFFWKITLGRYISEASKEMQMEFFHRYLQDFISMTMKVTSEVDLKLLCGALTCGVNELRSSQEIHKSEVISLPWVHAAYHHFKIRIQNLYRMISIHPQIAQMLQDNKPAREGTELALDAYAAMACIEYLEPQTLDGDDESLAWLRRVKKLQVPIELVCCEESVRHYGEKSKQMVTNIQHGWRRIYSLALFVEHMLLGVRDVHLNLGPLVLEHTRRLAQVLEHDSDLKKEQPFETVINVLKACKDEASQSIFRFVIQPCPRCTGDPRDPLRLPCDHIYCLTCIKQWLVPGQMHCHLCLQEVPDDFELKASETIRGLINQSALFRMRCNAFFIDVVSSVCFKDNTPPSRDIILHLLSLLMVEACSLPQIRGQDRRFLTKALSPFDDSVDKNPVVRSVVLKLLLKYSFEDVKDYLQQHLTEVDQSNIIEETDKTELYFLYINCLEDSMYDRTKWHSVAEQQACLQEETQFLLVFAGSDSVSSHTASIEHLQRVARVRLGLDVAADLLVNRWTSAGVQDDPSSVIPAFLNSVIDLCCQSRNDWYRVYLIRKICSLQGIEYVQKLLPQEEFRWLFPQEILESNQDCSQIDHYLACGLDYKTIRDAVAKAMLDCNMNGIQKAIEDCNCTPMKKAVYLLMALFREVTCLYRNGNPNLHPKPEQCAALGGFIRGSDVFVNDEMRAFAEALVNNRLHALRVQAQTSGREFVLVEVTVHMAAVLLCGNLPLLQPLQRLALSPHHMTASFIPTMPDDMLAVAQLAMKDLRWYFCPNGHPCTVDKCGLPMEVGRCFECNAVIGGTNHHPVQGFQAMLRQGDRTQSGHILGDAQRRDHPDMQDTKNMSPAPFALLRLLTHMSMLLGTQYNPQSVMQIIKPAVLDPGPFLMAHILKDMEQLSRALGKGVDDTVSTVHLAIHSLLEPHQTSQWPVLYDQNLSTKDARNGWENAMNTDVITHHLEVLEHQLNEVNAFIREDERVSSNPVMKLMFGKPQLFLCSLPQNSLIHNSSIWSCRRKVSLLSLAHIVEQNSGRDNLPILWRFLQREAELRLVRFLPDILVLQRDLVKKFQNVTDLTFQTIGEFLDSHKEASIAWYEKCIKIFLSTWNQLRVSLATTGEIKLPAHYTQEDLGLDTDLQVLLPQRHGLGLCSTALVSYLITLHNDLVFTVEKHTGEESGYTVSPAELMELHVIHYEYERDLLPLILSNCQYSMERGQETLMEYDLPKIQQQIFTRFLQGKPHITLNGIPTVVYRQDRNYEIIFMDVKGKVQQEQLQALTQHDLVKELQSSYSDVCEALSTVQLALGFLAMTGGEPHMQLGTYLKEVLQMTDNMGPHIYKALSRCSLKHCVALWQLLSSLKSETMLRLKRDPFVSISEVYKDPLQEEHKKLLNSFFTKPSADAFLLEIHEFLLLVLKNPKATDTYRPDWGLKETVVSYMERKNLDVPPEVDEFFPEEIPLSQYVNTWKYSVLLRQERNQS</sequence>
<dbReference type="Proteomes" id="UP001364617">
    <property type="component" value="Unassembled WGS sequence"/>
</dbReference>
<dbReference type="GO" id="GO:0005524">
    <property type="term" value="F:ATP binding"/>
    <property type="evidence" value="ECO:0007669"/>
    <property type="project" value="UniProtKB-KW"/>
</dbReference>
<keyword evidence="13 22" id="KW-0863">Zinc-finger</keyword>
<dbReference type="InterPro" id="IPR046439">
    <property type="entry name" value="ZF_RZ_dom"/>
</dbReference>
<dbReference type="PROSITE" id="PS51981">
    <property type="entry name" value="ZF_RZ"/>
    <property type="match status" value="1"/>
</dbReference>
<dbReference type="InterPro" id="IPR003593">
    <property type="entry name" value="AAA+_ATPase"/>
</dbReference>
<evidence type="ECO:0000256" key="8">
    <source>
        <dbReference type="ARBA" id="ARBA00022657"/>
    </source>
</evidence>
<keyword evidence="17" id="KW-0067">ATP-binding</keyword>
<organism evidence="26 27">
    <name type="scientific">Phoxinus phoxinus</name>
    <name type="common">Eurasian minnow</name>
    <dbReference type="NCBI Taxonomy" id="58324"/>
    <lineage>
        <taxon>Eukaryota</taxon>
        <taxon>Metazoa</taxon>
        <taxon>Chordata</taxon>
        <taxon>Craniata</taxon>
        <taxon>Vertebrata</taxon>
        <taxon>Euteleostomi</taxon>
        <taxon>Actinopterygii</taxon>
        <taxon>Neopterygii</taxon>
        <taxon>Teleostei</taxon>
        <taxon>Ostariophysi</taxon>
        <taxon>Cypriniformes</taxon>
        <taxon>Leuciscidae</taxon>
        <taxon>Phoxininae</taxon>
        <taxon>Phoxinus</taxon>
    </lineage>
</organism>
<keyword evidence="19" id="KW-0443">Lipid metabolism</keyword>
<dbReference type="InterPro" id="IPR013083">
    <property type="entry name" value="Znf_RING/FYVE/PHD"/>
</dbReference>
<dbReference type="CDD" id="cd16561">
    <property type="entry name" value="RING-HC_RNF213"/>
    <property type="match status" value="1"/>
</dbReference>
<dbReference type="InterPro" id="IPR027417">
    <property type="entry name" value="P-loop_NTPase"/>
</dbReference>